<dbReference type="Gene3D" id="3.20.20.370">
    <property type="entry name" value="Glycoside hydrolase/deacetylase"/>
    <property type="match status" value="1"/>
</dbReference>
<reference evidence="6 7" key="1">
    <citation type="submission" date="2016-11" db="EMBL/GenBank/DDBJ databases">
        <authorList>
            <person name="Jaros S."/>
            <person name="Januszkiewicz K."/>
            <person name="Wedrychowicz H."/>
        </authorList>
    </citation>
    <scope>NUCLEOTIDE SEQUENCE [LARGE SCALE GENOMIC DNA]</scope>
    <source>
        <strain evidence="6 7">GAS86</strain>
    </source>
</reference>
<name>A0A1N6H9Q4_9BURK</name>
<gene>
    <name evidence="6" type="ORF">SAMN05444168_3100</name>
</gene>
<accession>A0A1N6H9Q4</accession>
<dbReference type="EMBL" id="FSRM01000001">
    <property type="protein sequence ID" value="SIO16407.1"/>
    <property type="molecule type" value="Genomic_DNA"/>
</dbReference>
<evidence type="ECO:0000313" key="6">
    <source>
        <dbReference type="EMBL" id="SIO16407.1"/>
    </source>
</evidence>
<dbReference type="GO" id="GO:0005975">
    <property type="term" value="P:carbohydrate metabolic process"/>
    <property type="evidence" value="ECO:0007669"/>
    <property type="project" value="InterPro"/>
</dbReference>
<organism evidence="6 7">
    <name type="scientific">Paraburkholderia phenazinium</name>
    <dbReference type="NCBI Taxonomy" id="60549"/>
    <lineage>
        <taxon>Bacteria</taxon>
        <taxon>Pseudomonadati</taxon>
        <taxon>Pseudomonadota</taxon>
        <taxon>Betaproteobacteria</taxon>
        <taxon>Burkholderiales</taxon>
        <taxon>Burkholderiaceae</taxon>
        <taxon>Paraburkholderia</taxon>
    </lineage>
</organism>
<dbReference type="NCBIfam" id="TIGR03473">
    <property type="entry name" value="HpnK"/>
    <property type="match status" value="1"/>
</dbReference>
<dbReference type="PANTHER" id="PTHR31609:SF1">
    <property type="entry name" value="CARBOHYDRATE DEACETYLASE"/>
    <property type="match status" value="1"/>
</dbReference>
<dbReference type="InterPro" id="IPR006879">
    <property type="entry name" value="YdjC-like"/>
</dbReference>
<dbReference type="Pfam" id="PF04794">
    <property type="entry name" value="YdjC"/>
    <property type="match status" value="1"/>
</dbReference>
<evidence type="ECO:0000256" key="2">
    <source>
        <dbReference type="ARBA" id="ARBA00022723"/>
    </source>
</evidence>
<dbReference type="GO" id="GO:0046872">
    <property type="term" value="F:metal ion binding"/>
    <property type="evidence" value="ECO:0007669"/>
    <property type="project" value="UniProtKB-KW"/>
</dbReference>
<sequence length="287" mass="31284">MAYEARLSQRTLIFTADDFGLHERVNEAVERAHLYGVLTAASLMVAAPAARDALARVRRLPELRVGLHLVLADGAALLPREAIPALVGPEGRFGDDMVRDGFRFFCLPSVRKQLALEIRAQFEAFAKTGLPLDHVNTHKHFHLHPTVLGLILEIGPDYGMRAVRLPYESNEPLWLKPWIGLVRDRLDHAGIAHNDYVVGISRTGQMTEGVLLDALARLPDGVGEIYCHPATAGEGALSAGMRDYRHADELAALLSPRVAAAIEAAGATRGGFADVFGEWHRRGAQAS</sequence>
<dbReference type="GO" id="GO:0016787">
    <property type="term" value="F:hydrolase activity"/>
    <property type="evidence" value="ECO:0007669"/>
    <property type="project" value="UniProtKB-KW"/>
</dbReference>
<keyword evidence="2" id="KW-0479">Metal-binding</keyword>
<keyword evidence="3" id="KW-0378">Hydrolase</keyword>
<dbReference type="Proteomes" id="UP000184693">
    <property type="component" value="Unassembled WGS sequence"/>
</dbReference>
<dbReference type="AlphaFoldDB" id="A0A1N6H9Q4"/>
<dbReference type="GO" id="GO:0019213">
    <property type="term" value="F:deacetylase activity"/>
    <property type="evidence" value="ECO:0007669"/>
    <property type="project" value="TreeGrafter"/>
</dbReference>
<keyword evidence="5" id="KW-0119">Carbohydrate metabolism</keyword>
<dbReference type="SUPFAM" id="SSF88713">
    <property type="entry name" value="Glycoside hydrolase/deacetylase"/>
    <property type="match status" value="1"/>
</dbReference>
<evidence type="ECO:0000256" key="4">
    <source>
        <dbReference type="ARBA" id="ARBA00022842"/>
    </source>
</evidence>
<dbReference type="RefSeq" id="WP_074265044.1">
    <property type="nucleotide sequence ID" value="NZ_FSRM01000001.1"/>
</dbReference>
<protein>
    <submittedName>
        <fullName evidence="6">Hopanoid biosynthesis associated protein HpnK</fullName>
    </submittedName>
</protein>
<evidence type="ECO:0000256" key="1">
    <source>
        <dbReference type="ARBA" id="ARBA00001946"/>
    </source>
</evidence>
<evidence type="ECO:0000313" key="7">
    <source>
        <dbReference type="Proteomes" id="UP000184693"/>
    </source>
</evidence>
<evidence type="ECO:0000256" key="5">
    <source>
        <dbReference type="ARBA" id="ARBA00023277"/>
    </source>
</evidence>
<dbReference type="InterPro" id="IPR011330">
    <property type="entry name" value="Glyco_hydro/deAcase_b/a-brl"/>
</dbReference>
<evidence type="ECO:0000256" key="3">
    <source>
        <dbReference type="ARBA" id="ARBA00022801"/>
    </source>
</evidence>
<dbReference type="OrthoDB" id="9774177at2"/>
<dbReference type="InterPro" id="IPR017836">
    <property type="entry name" value="Hopanoid_biosynth-assoc_HpnK"/>
</dbReference>
<dbReference type="PANTHER" id="PTHR31609">
    <property type="entry name" value="YDJC DEACETYLASE FAMILY MEMBER"/>
    <property type="match status" value="1"/>
</dbReference>
<proteinExistence type="predicted"/>
<keyword evidence="4" id="KW-0460">Magnesium</keyword>
<comment type="cofactor">
    <cofactor evidence="1">
        <name>Mg(2+)</name>
        <dbReference type="ChEBI" id="CHEBI:18420"/>
    </cofactor>
</comment>